<keyword evidence="4" id="KW-1185">Reference proteome</keyword>
<evidence type="ECO:0000313" key="4">
    <source>
        <dbReference type="Proteomes" id="UP000799444"/>
    </source>
</evidence>
<feature type="transmembrane region" description="Helical" evidence="2">
    <location>
        <begin position="175"/>
        <end position="201"/>
    </location>
</feature>
<evidence type="ECO:0000256" key="2">
    <source>
        <dbReference type="SAM" id="Phobius"/>
    </source>
</evidence>
<feature type="transmembrane region" description="Helical" evidence="2">
    <location>
        <begin position="250"/>
        <end position="269"/>
    </location>
</feature>
<sequence>MAPIEPEARDRSNAIPLALFSGQIVLVALLTSHALFTVYRAARTLPPPTSTRNQQPVRRRHVAIFSVLGLLSLASVTTFSVLWRFASYLDWAEKGNHETPGSLWTGSYGTGDEGVGKWRLGDWASDIDLLRELDGRAVTTPEGFLYASQHFAGLAVAAIFYGVEGHRRNLSTTVITSFVLLSATGSLGYALSLFFILILYTPLTQHSGDVPRRDVLFTPKAAVYLIPVVLSSAALHWFPNILVKGGDVTLFRAGYLLFPLFLAFAPRVIPVSWGHQHVSKAAAHRSFCSTFWTLGLLSLLQYLLQLGTSVAVNTPPKNLYVYDLLRNAIGKDDETNRFYKGLANTAQNLKFVSTDPAISVTASDVLFTAISLVTWAFARNLDVNDLMDNSALSWLSSSTKSDKHVAFEDEVDGVEDEPEVPVLTSPRKRGRPRKNESVTNAVAPAPASSVGSRRRSTRQKTKSDYESDAESSYKPTKEAAREVTQTEADGVPTSEDVVQGGETTAIALFLAIAGGLGPLAASILGAEVVSGAPAH</sequence>
<name>A0A9P4V4T1_9PLEO</name>
<evidence type="ECO:0000256" key="1">
    <source>
        <dbReference type="SAM" id="MobiDB-lite"/>
    </source>
</evidence>
<feature type="transmembrane region" description="Helical" evidence="2">
    <location>
        <begin position="143"/>
        <end position="163"/>
    </location>
</feature>
<keyword evidence="2" id="KW-0472">Membrane</keyword>
<dbReference type="OrthoDB" id="2126185at2759"/>
<feature type="transmembrane region" description="Helical" evidence="2">
    <location>
        <begin position="20"/>
        <end position="42"/>
    </location>
</feature>
<reference evidence="3" key="1">
    <citation type="journal article" date="2020" name="Stud. Mycol.">
        <title>101 Dothideomycetes genomes: a test case for predicting lifestyles and emergence of pathogens.</title>
        <authorList>
            <person name="Haridas S."/>
            <person name="Albert R."/>
            <person name="Binder M."/>
            <person name="Bloem J."/>
            <person name="Labutti K."/>
            <person name="Salamov A."/>
            <person name="Andreopoulos B."/>
            <person name="Baker S."/>
            <person name="Barry K."/>
            <person name="Bills G."/>
            <person name="Bluhm B."/>
            <person name="Cannon C."/>
            <person name="Castanera R."/>
            <person name="Culley D."/>
            <person name="Daum C."/>
            <person name="Ezra D."/>
            <person name="Gonzalez J."/>
            <person name="Henrissat B."/>
            <person name="Kuo A."/>
            <person name="Liang C."/>
            <person name="Lipzen A."/>
            <person name="Lutzoni F."/>
            <person name="Magnuson J."/>
            <person name="Mondo S."/>
            <person name="Nolan M."/>
            <person name="Ohm R."/>
            <person name="Pangilinan J."/>
            <person name="Park H.-J."/>
            <person name="Ramirez L."/>
            <person name="Alfaro M."/>
            <person name="Sun H."/>
            <person name="Tritt A."/>
            <person name="Yoshinaga Y."/>
            <person name="Zwiers L.-H."/>
            <person name="Turgeon B."/>
            <person name="Goodwin S."/>
            <person name="Spatafora J."/>
            <person name="Crous P."/>
            <person name="Grigoriev I."/>
        </authorList>
    </citation>
    <scope>NUCLEOTIDE SEQUENCE</scope>
    <source>
        <strain evidence="3">CBS 125425</strain>
    </source>
</reference>
<feature type="transmembrane region" description="Helical" evidence="2">
    <location>
        <begin position="221"/>
        <end position="238"/>
    </location>
</feature>
<feature type="compositionally biased region" description="Low complexity" evidence="1">
    <location>
        <begin position="441"/>
        <end position="451"/>
    </location>
</feature>
<protein>
    <submittedName>
        <fullName evidence="3">Uncharacterized protein</fullName>
    </submittedName>
</protein>
<dbReference type="EMBL" id="ML996133">
    <property type="protein sequence ID" value="KAF2735660.1"/>
    <property type="molecule type" value="Genomic_DNA"/>
</dbReference>
<feature type="region of interest" description="Disordered" evidence="1">
    <location>
        <begin position="410"/>
        <end position="497"/>
    </location>
</feature>
<evidence type="ECO:0000313" key="3">
    <source>
        <dbReference type="EMBL" id="KAF2735660.1"/>
    </source>
</evidence>
<accession>A0A9P4V4T1</accession>
<feature type="compositionally biased region" description="Acidic residues" evidence="1">
    <location>
        <begin position="410"/>
        <end position="419"/>
    </location>
</feature>
<proteinExistence type="predicted"/>
<feature type="transmembrane region" description="Helical" evidence="2">
    <location>
        <begin position="289"/>
        <end position="312"/>
    </location>
</feature>
<comment type="caution">
    <text evidence="3">The sequence shown here is derived from an EMBL/GenBank/DDBJ whole genome shotgun (WGS) entry which is preliminary data.</text>
</comment>
<dbReference type="AlphaFoldDB" id="A0A9P4V4T1"/>
<feature type="transmembrane region" description="Helical" evidence="2">
    <location>
        <begin position="62"/>
        <end position="86"/>
    </location>
</feature>
<gene>
    <name evidence="3" type="ORF">EJ04DRAFT_464414</name>
</gene>
<keyword evidence="2" id="KW-1133">Transmembrane helix</keyword>
<organism evidence="3 4">
    <name type="scientific">Polyplosphaeria fusca</name>
    <dbReference type="NCBI Taxonomy" id="682080"/>
    <lineage>
        <taxon>Eukaryota</taxon>
        <taxon>Fungi</taxon>
        <taxon>Dikarya</taxon>
        <taxon>Ascomycota</taxon>
        <taxon>Pezizomycotina</taxon>
        <taxon>Dothideomycetes</taxon>
        <taxon>Pleosporomycetidae</taxon>
        <taxon>Pleosporales</taxon>
        <taxon>Tetraplosphaeriaceae</taxon>
        <taxon>Polyplosphaeria</taxon>
    </lineage>
</organism>
<dbReference type="Proteomes" id="UP000799444">
    <property type="component" value="Unassembled WGS sequence"/>
</dbReference>
<keyword evidence="2" id="KW-0812">Transmembrane</keyword>